<feature type="transmembrane region" description="Helical" evidence="1">
    <location>
        <begin position="294"/>
        <end position="315"/>
    </location>
</feature>
<feature type="transmembrane region" description="Helical" evidence="1">
    <location>
        <begin position="72"/>
        <end position="91"/>
    </location>
</feature>
<dbReference type="EMBL" id="FNZX01000005">
    <property type="protein sequence ID" value="SEK42398.1"/>
    <property type="molecule type" value="Genomic_DNA"/>
</dbReference>
<dbReference type="RefSeq" id="WP_074789533.1">
    <property type="nucleotide sequence ID" value="NZ_FNZX01000005.1"/>
</dbReference>
<feature type="transmembrane region" description="Helical" evidence="1">
    <location>
        <begin position="327"/>
        <end position="348"/>
    </location>
</feature>
<feature type="transmembrane region" description="Helical" evidence="1">
    <location>
        <begin position="256"/>
        <end position="274"/>
    </location>
</feature>
<name>A0A1H7GWF3_9FIRM</name>
<sequence>MQSKTSFFNMALFKKNLSRTWIVGLLYFIALLLMIPISFVLTMADFDNSWYVESGYTREIMLYQHMQYVPKSGLALTVAIVATGITFWFLFNKRDNYMMHAFPVSRKSLFFTGFTTASLVSLVPLVVNSIIMTIVAFVEKAPAIDAIWYWTLIVAVATELFISIAVFSMMTSGQIITSVVFYFIFCYLYALMEVAFRITASFLMFGMSSALSDLDSTMLTPSFFISANCGINAVVDTDDYGKLIGFSYELTGAKYLAIYAVAAVVITFIAYMLYKYKKLETVHDFIAVPFLKPVFTVGMSFFISMVAGGFVAEMINAAKTLTYSTKFAIAIVSAIIIGCILFYATQMMIEKTVRVFSAKKFVYCAGYSAAALVVLLCLRLDVFKVENKVPNANDVEWVGFNCDYAMVFTDEDEIGTMIELHKNFLEDKKELRDVNVLYSDVPGNSFTIKYKLKNGKTIIRDYSVVDTESEEVSAQYVAATEPILDFVNSPIQIKEHVIGNIYDDCTITEMSFSGYLYDESLEDYYSTYVDFDYLTDREKQEKFARVYEAVLKDVDAGKLFTTSFGTDYYNSEDKLYNDFSFTIQNKKTPYFSDTDFFWGYEVSSSYYTRYEQSIYVQLTRDCTNTLQALKEEGFYTDDEEILTYGEYNQRMGYDYY</sequence>
<feature type="transmembrane region" description="Helical" evidence="1">
    <location>
        <begin position="360"/>
        <end position="378"/>
    </location>
</feature>
<feature type="transmembrane region" description="Helical" evidence="1">
    <location>
        <begin position="111"/>
        <end position="135"/>
    </location>
</feature>
<evidence type="ECO:0000256" key="1">
    <source>
        <dbReference type="SAM" id="Phobius"/>
    </source>
</evidence>
<gene>
    <name evidence="2" type="ORF">SAMN02910377_00825</name>
</gene>
<dbReference type="Proteomes" id="UP000182321">
    <property type="component" value="Unassembled WGS sequence"/>
</dbReference>
<proteinExistence type="predicted"/>
<reference evidence="3" key="1">
    <citation type="submission" date="2016-10" db="EMBL/GenBank/DDBJ databases">
        <authorList>
            <person name="Varghese N."/>
        </authorList>
    </citation>
    <scope>NUCLEOTIDE SEQUENCE [LARGE SCALE GENOMIC DNA]</scope>
    <source>
        <strain evidence="3">ACV-9</strain>
    </source>
</reference>
<organism evidence="2 3">
    <name type="scientific">Pseudobutyrivibrio ruminis</name>
    <dbReference type="NCBI Taxonomy" id="46206"/>
    <lineage>
        <taxon>Bacteria</taxon>
        <taxon>Bacillati</taxon>
        <taxon>Bacillota</taxon>
        <taxon>Clostridia</taxon>
        <taxon>Lachnospirales</taxon>
        <taxon>Lachnospiraceae</taxon>
        <taxon>Pseudobutyrivibrio</taxon>
    </lineage>
</organism>
<keyword evidence="1" id="KW-0812">Transmembrane</keyword>
<feature type="transmembrane region" description="Helical" evidence="1">
    <location>
        <begin position="179"/>
        <end position="198"/>
    </location>
</feature>
<evidence type="ECO:0000313" key="3">
    <source>
        <dbReference type="Proteomes" id="UP000182321"/>
    </source>
</evidence>
<accession>A0A1H7GWF3</accession>
<dbReference type="AlphaFoldDB" id="A0A1H7GWF3"/>
<keyword evidence="1" id="KW-1133">Transmembrane helix</keyword>
<feature type="transmembrane region" description="Helical" evidence="1">
    <location>
        <begin position="21"/>
        <end position="44"/>
    </location>
</feature>
<evidence type="ECO:0000313" key="2">
    <source>
        <dbReference type="EMBL" id="SEK42398.1"/>
    </source>
</evidence>
<keyword evidence="1" id="KW-0472">Membrane</keyword>
<feature type="transmembrane region" description="Helical" evidence="1">
    <location>
        <begin position="147"/>
        <end position="167"/>
    </location>
</feature>
<keyword evidence="3" id="KW-1185">Reference proteome</keyword>
<protein>
    <submittedName>
        <fullName evidence="2">ABC-2 type transport system permease protein</fullName>
    </submittedName>
</protein>